<dbReference type="EMBL" id="JBHSAY010000003">
    <property type="protein sequence ID" value="MFC4129595.1"/>
    <property type="molecule type" value="Genomic_DNA"/>
</dbReference>
<dbReference type="Proteomes" id="UP001595816">
    <property type="component" value="Unassembled WGS sequence"/>
</dbReference>
<comment type="caution">
    <text evidence="1">The sequence shown here is derived from an EMBL/GenBank/DDBJ whole genome shotgun (WGS) entry which is preliminary data.</text>
</comment>
<protein>
    <submittedName>
        <fullName evidence="1">Uncharacterized protein</fullName>
    </submittedName>
</protein>
<name>A0ABV8LFW6_9ACTN</name>
<reference evidence="2" key="1">
    <citation type="journal article" date="2019" name="Int. J. Syst. Evol. Microbiol.">
        <title>The Global Catalogue of Microorganisms (GCM) 10K type strain sequencing project: providing services to taxonomists for standard genome sequencing and annotation.</title>
        <authorList>
            <consortium name="The Broad Institute Genomics Platform"/>
            <consortium name="The Broad Institute Genome Sequencing Center for Infectious Disease"/>
            <person name="Wu L."/>
            <person name="Ma J."/>
        </authorList>
    </citation>
    <scope>NUCLEOTIDE SEQUENCE [LARGE SCALE GENOMIC DNA]</scope>
    <source>
        <strain evidence="2">CGMCC 4.7289</strain>
    </source>
</reference>
<evidence type="ECO:0000313" key="2">
    <source>
        <dbReference type="Proteomes" id="UP001595816"/>
    </source>
</evidence>
<accession>A0ABV8LFW6</accession>
<keyword evidence="2" id="KW-1185">Reference proteome</keyword>
<evidence type="ECO:0000313" key="1">
    <source>
        <dbReference type="EMBL" id="MFC4129595.1"/>
    </source>
</evidence>
<proteinExistence type="predicted"/>
<gene>
    <name evidence="1" type="ORF">ACFOZ4_03145</name>
</gene>
<organism evidence="1 2">
    <name type="scientific">Hamadaea flava</name>
    <dbReference type="NCBI Taxonomy" id="1742688"/>
    <lineage>
        <taxon>Bacteria</taxon>
        <taxon>Bacillati</taxon>
        <taxon>Actinomycetota</taxon>
        <taxon>Actinomycetes</taxon>
        <taxon>Micromonosporales</taxon>
        <taxon>Micromonosporaceae</taxon>
        <taxon>Hamadaea</taxon>
    </lineage>
</organism>
<sequence length="193" mass="20796">MRPSRGQLPIFAAASADPGPGDLAGLLIGPGQVVRMGGTARVSVVVDAPWRVHALDAELRRRDLAMQWEPSTVEGHYGVRTSYSGVLAELSARWLRGAVKAPPSAFLLDGVRLRLWFTAAGTVTPDSPELLLRLGQNDEQCWTPAVRALAVLGFPVEAARGPALRISGRRRIRRFAELIGEPLPVVPLTAWPA</sequence>
<dbReference type="RefSeq" id="WP_253759677.1">
    <property type="nucleotide sequence ID" value="NZ_JAMZDZ010000001.1"/>
</dbReference>